<dbReference type="Proteomes" id="UP000028545">
    <property type="component" value="Unassembled WGS sequence"/>
</dbReference>
<dbReference type="GeneID" id="27720406"/>
<dbReference type="PANTHER" id="PTHR33112">
    <property type="entry name" value="DOMAIN PROTEIN, PUTATIVE-RELATED"/>
    <property type="match status" value="1"/>
</dbReference>
<dbReference type="InterPro" id="IPR010730">
    <property type="entry name" value="HET"/>
</dbReference>
<reference evidence="3 4" key="1">
    <citation type="journal article" date="2014" name="Genome Announc.">
        <title>Draft genome sequence of the pathogenic fungus Scedosporium apiospermum.</title>
        <authorList>
            <person name="Vandeputte P."/>
            <person name="Ghamrawi S."/>
            <person name="Rechenmann M."/>
            <person name="Iltis A."/>
            <person name="Giraud S."/>
            <person name="Fleury M."/>
            <person name="Thornton C."/>
            <person name="Delhaes L."/>
            <person name="Meyer W."/>
            <person name="Papon N."/>
            <person name="Bouchara J.P."/>
        </authorList>
    </citation>
    <scope>NUCLEOTIDE SEQUENCE [LARGE SCALE GENOMIC DNA]</scope>
    <source>
        <strain evidence="3 4">IHEM 14462</strain>
    </source>
</reference>
<gene>
    <name evidence="3" type="ORF">SAPIO_CDS1334</name>
</gene>
<dbReference type="EMBL" id="JOWA01000055">
    <property type="protein sequence ID" value="KEZ45947.1"/>
    <property type="molecule type" value="Genomic_DNA"/>
</dbReference>
<feature type="region of interest" description="Disordered" evidence="1">
    <location>
        <begin position="497"/>
        <end position="516"/>
    </location>
</feature>
<protein>
    <recommendedName>
        <fullName evidence="2">Heterokaryon incompatibility domain-containing protein</fullName>
    </recommendedName>
</protein>
<evidence type="ECO:0000259" key="2">
    <source>
        <dbReference type="Pfam" id="PF06985"/>
    </source>
</evidence>
<comment type="caution">
    <text evidence="3">The sequence shown here is derived from an EMBL/GenBank/DDBJ whole genome shotgun (WGS) entry which is preliminary data.</text>
</comment>
<sequence length="721" mass="80194">MSVKFMHAMPIHLPPAARDLAPDSSLPRERLAEPRPTTLESSSPKRPRHTKGLLNTTTGEHAVADHQGVVAEKQEVRVAIERRLRANLEQGLLTLDFDFADPLPGLQLRVLPLESDEPLSLSSQSLGVDTCTEPTLTLARRWLGDCLEHHSRCGHHGTHPTENSGSSSWLPTRLIEVGPKDSSNVRLVLSKDLPSSTPGITPGYAALSHCWGGADDILKLKLQNIAQLLQTGVKQDDLAKTFQHAITICRELNIPYIWIDSLCIIQDSKEDWARESSSMGNVYRKATCTIAATASTTSHDGIFFPRGQEPKLECQIGGNPLVKEHAYRRSKALALVPTNWERTWHLNLDHASPLNQRGWTLQERLLSRRILHFGRLGIAWECETLCASEFCQGGYPPGDDLYLEGCPKKPTCTMDPVMRHVELEAWDAWIGFVETYSQRSLTFASDRLVAISAVAKEMQPQLADNPSYHAGLWESTLLPELCWMVDWHMASREVLPPSANSAPDPGSSSTSTGPPSWSWASANHPIFFPFRGRSLLQERFTRLLARLVNVTTTPAFEDPFGQVHGGTVSLKGRPTPVRLAIADSSDPRCPREALWKLVAEDGGPLPLQIWASLDDFSPLDSDPLVVFALPILHRLNECENSLGMRLGHPAKGPVNGLLLEKKETDHIVSYRRIGAFFVLDVYTNDGWFDFERCAYGRVSSSEEDENGTTRRKEPDQCIDIR</sequence>
<dbReference type="PANTHER" id="PTHR33112:SF10">
    <property type="entry name" value="TOL"/>
    <property type="match status" value="1"/>
</dbReference>
<dbReference type="Pfam" id="PF06985">
    <property type="entry name" value="HET"/>
    <property type="match status" value="1"/>
</dbReference>
<dbReference type="HOGENOM" id="CLU_002639_5_3_1"/>
<evidence type="ECO:0000256" key="1">
    <source>
        <dbReference type="SAM" id="MobiDB-lite"/>
    </source>
</evidence>
<feature type="compositionally biased region" description="Basic and acidic residues" evidence="1">
    <location>
        <begin position="707"/>
        <end position="721"/>
    </location>
</feature>
<organism evidence="3 4">
    <name type="scientific">Pseudallescheria apiosperma</name>
    <name type="common">Scedosporium apiospermum</name>
    <dbReference type="NCBI Taxonomy" id="563466"/>
    <lineage>
        <taxon>Eukaryota</taxon>
        <taxon>Fungi</taxon>
        <taxon>Dikarya</taxon>
        <taxon>Ascomycota</taxon>
        <taxon>Pezizomycotina</taxon>
        <taxon>Sordariomycetes</taxon>
        <taxon>Hypocreomycetidae</taxon>
        <taxon>Microascales</taxon>
        <taxon>Microascaceae</taxon>
        <taxon>Scedosporium</taxon>
    </lineage>
</organism>
<dbReference type="AlphaFoldDB" id="A0A084GF35"/>
<feature type="region of interest" description="Disordered" evidence="1">
    <location>
        <begin position="701"/>
        <end position="721"/>
    </location>
</feature>
<dbReference type="OrthoDB" id="5362512at2759"/>
<dbReference type="VEuPathDB" id="FungiDB:SAPIO_CDS1334"/>
<evidence type="ECO:0000313" key="4">
    <source>
        <dbReference type="Proteomes" id="UP000028545"/>
    </source>
</evidence>
<feature type="domain" description="Heterokaryon incompatibility" evidence="2">
    <location>
        <begin position="204"/>
        <end position="363"/>
    </location>
</feature>
<keyword evidence="4" id="KW-1185">Reference proteome</keyword>
<dbReference type="RefSeq" id="XP_016645746.1">
    <property type="nucleotide sequence ID" value="XM_016784630.1"/>
</dbReference>
<feature type="region of interest" description="Disordered" evidence="1">
    <location>
        <begin position="15"/>
        <end position="53"/>
    </location>
</feature>
<dbReference type="KEGG" id="sapo:SAPIO_CDS1334"/>
<name>A0A084GF35_PSEDA</name>
<feature type="compositionally biased region" description="Low complexity" evidence="1">
    <location>
        <begin position="501"/>
        <end position="516"/>
    </location>
</feature>
<accession>A0A084GF35</accession>
<proteinExistence type="predicted"/>
<evidence type="ECO:0000313" key="3">
    <source>
        <dbReference type="EMBL" id="KEZ45947.1"/>
    </source>
</evidence>